<evidence type="ECO:0000259" key="5">
    <source>
        <dbReference type="Pfam" id="PF00732"/>
    </source>
</evidence>
<dbReference type="SUPFAM" id="SSF51905">
    <property type="entry name" value="FAD/NAD(P)-binding domain"/>
    <property type="match status" value="1"/>
</dbReference>
<evidence type="ECO:0000256" key="1">
    <source>
        <dbReference type="ARBA" id="ARBA00001974"/>
    </source>
</evidence>
<dbReference type="Gene3D" id="3.30.410.40">
    <property type="match status" value="1"/>
</dbReference>
<gene>
    <name evidence="7" type="ORF">CWD94_06095</name>
</gene>
<dbReference type="GO" id="GO:0050660">
    <property type="term" value="F:flavin adenine dinucleotide binding"/>
    <property type="evidence" value="ECO:0007669"/>
    <property type="project" value="InterPro"/>
</dbReference>
<feature type="domain" description="Glucose-methanol-choline oxidoreductase C-terminal" evidence="6">
    <location>
        <begin position="405"/>
        <end position="541"/>
    </location>
</feature>
<dbReference type="GO" id="GO:0016614">
    <property type="term" value="F:oxidoreductase activity, acting on CH-OH group of donors"/>
    <property type="evidence" value="ECO:0007669"/>
    <property type="project" value="InterPro"/>
</dbReference>
<keyword evidence="3" id="KW-0285">Flavoprotein</keyword>
<dbReference type="InterPro" id="IPR000172">
    <property type="entry name" value="GMC_OxRdtase_N"/>
</dbReference>
<dbReference type="Pfam" id="PF05199">
    <property type="entry name" value="GMC_oxred_C"/>
    <property type="match status" value="1"/>
</dbReference>
<name>A0A2M9Q926_9BACI</name>
<evidence type="ECO:0000259" key="6">
    <source>
        <dbReference type="Pfam" id="PF05199"/>
    </source>
</evidence>
<comment type="caution">
    <text evidence="7">The sequence shown here is derived from an EMBL/GenBank/DDBJ whole genome shotgun (WGS) entry which is preliminary data.</text>
</comment>
<evidence type="ECO:0000313" key="7">
    <source>
        <dbReference type="EMBL" id="PJO44579.1"/>
    </source>
</evidence>
<dbReference type="EMBL" id="PHQY01000331">
    <property type="protein sequence ID" value="PJO44579.1"/>
    <property type="molecule type" value="Genomic_DNA"/>
</dbReference>
<evidence type="ECO:0000256" key="3">
    <source>
        <dbReference type="ARBA" id="ARBA00022630"/>
    </source>
</evidence>
<dbReference type="InterPro" id="IPR036188">
    <property type="entry name" value="FAD/NAD-bd_sf"/>
</dbReference>
<evidence type="ECO:0000256" key="4">
    <source>
        <dbReference type="ARBA" id="ARBA00022827"/>
    </source>
</evidence>
<accession>A0A2M9Q926</accession>
<dbReference type="PANTHER" id="PTHR11552:SF147">
    <property type="entry name" value="CHOLINE DEHYDROGENASE, MITOCHONDRIAL"/>
    <property type="match status" value="1"/>
</dbReference>
<sequence>MIYFTYFFPSSSHKINKNRKGDSEVDSIHSNNTFDFIVVGTGPAGAVIAKTLTDDKKTSVLVLEAGENNDRDKPIRDSRFAPELEEQFFAEYFWQGEGVPQPEVDDRTFEWTTGRLSGGGSSINGEQYVRPTPAVLKEWERLLGNLWSPERALRSFKQLENFHGETSNPEFHGFNGRIDIRQAPKNPQIITKKLVSAIEQATGYKQILNYNNPKTPIGPFTQWQLFQKVNGERESSSTAFLSSDIMTPGGYGVNGRKLRVVYKSTGLRILFKEKTAIGIEYLQEGKKVQAFARKKVIISAGINSAQLLMLSGIGPSNDLHQAGIPVIFNNPNVGKHLTNHTLNTATFSVNPKDIPQIQNDPFALYTGGAFLPNPLNSSINHRRGVQLIGIVAEESLNIAILFLQPKSRGAIKIQNNDPLKIVLADEGFLENEYDLDAIKAIYKVYIKGIAEKLSKIDPNYQLVNPTLKTIDNDDELENFIKENFDHNHHQQSSLRMAPIDKGGVVDRYGNVHGVNNLMVADAQIIPFTVDGNTSASAYLIGYTIAKHLMDNNAFDQ</sequence>
<evidence type="ECO:0000313" key="8">
    <source>
        <dbReference type="Proteomes" id="UP000232101"/>
    </source>
</evidence>
<comment type="similarity">
    <text evidence="2">Belongs to the GMC oxidoreductase family.</text>
</comment>
<proteinExistence type="inferred from homology"/>
<dbReference type="SUPFAM" id="SSF54373">
    <property type="entry name" value="FAD-linked reductases, C-terminal domain"/>
    <property type="match status" value="1"/>
</dbReference>
<evidence type="ECO:0000256" key="2">
    <source>
        <dbReference type="ARBA" id="ARBA00010790"/>
    </source>
</evidence>
<protein>
    <submittedName>
        <fullName evidence="7">Dehydrogenase</fullName>
    </submittedName>
</protein>
<comment type="cofactor">
    <cofactor evidence="1">
        <name>FAD</name>
        <dbReference type="ChEBI" id="CHEBI:57692"/>
    </cofactor>
</comment>
<dbReference type="PANTHER" id="PTHR11552">
    <property type="entry name" value="GLUCOSE-METHANOL-CHOLINE GMC OXIDOREDUCTASE"/>
    <property type="match status" value="1"/>
</dbReference>
<dbReference type="InterPro" id="IPR012132">
    <property type="entry name" value="GMC_OxRdtase"/>
</dbReference>
<dbReference type="PIRSF" id="PIRSF000137">
    <property type="entry name" value="Alcohol_oxidase"/>
    <property type="match status" value="1"/>
</dbReference>
<reference evidence="7 8" key="1">
    <citation type="submission" date="2017-11" db="EMBL/GenBank/DDBJ databases">
        <title>Bacterial isolate from king chilli rhizosphere.</title>
        <authorList>
            <person name="Takhelmayum P."/>
            <person name="Sarangthem I."/>
        </authorList>
    </citation>
    <scope>NUCLEOTIDE SEQUENCE [LARGE SCALE GENOMIC DNA]</scope>
    <source>
        <strain evidence="8">t26</strain>
    </source>
</reference>
<organism evidence="7 8">
    <name type="scientific">Lysinibacillus xylanilyticus</name>
    <dbReference type="NCBI Taxonomy" id="582475"/>
    <lineage>
        <taxon>Bacteria</taxon>
        <taxon>Bacillati</taxon>
        <taxon>Bacillota</taxon>
        <taxon>Bacilli</taxon>
        <taxon>Bacillales</taxon>
        <taxon>Bacillaceae</taxon>
        <taxon>Lysinibacillus</taxon>
    </lineage>
</organism>
<dbReference type="AlphaFoldDB" id="A0A2M9Q926"/>
<dbReference type="Gene3D" id="3.50.50.60">
    <property type="entry name" value="FAD/NAD(P)-binding domain"/>
    <property type="match status" value="1"/>
</dbReference>
<dbReference type="InterPro" id="IPR007867">
    <property type="entry name" value="GMC_OxRtase_C"/>
</dbReference>
<dbReference type="Pfam" id="PF00732">
    <property type="entry name" value="GMC_oxred_N"/>
    <property type="match status" value="1"/>
</dbReference>
<keyword evidence="4" id="KW-0274">FAD</keyword>
<feature type="domain" description="Glucose-methanol-choline oxidoreductase N-terminal" evidence="5">
    <location>
        <begin position="34"/>
        <end position="341"/>
    </location>
</feature>
<dbReference type="Proteomes" id="UP000232101">
    <property type="component" value="Unassembled WGS sequence"/>
</dbReference>